<reference evidence="2 3" key="1">
    <citation type="submission" date="2020-04" db="EMBL/GenBank/DDBJ databases">
        <title>Genome sequencing of Rosenbergiella species.</title>
        <authorList>
            <person name="Alvarez-Perez S."/>
            <person name="Lievens B."/>
        </authorList>
    </citation>
    <scope>NUCLEOTIDE SEQUENCE [LARGE SCALE GENOMIC DNA]</scope>
    <source>
        <strain evidence="2 3">S61</strain>
    </source>
</reference>
<keyword evidence="1" id="KW-0812">Transmembrane</keyword>
<keyword evidence="3" id="KW-1185">Reference proteome</keyword>
<sequence>MNKMIGFSLMVGIGSTLVLDIWGVLLFKMKGITPTNWGMVGRWLMGLRQGEWVATQQNVQSPSLIEKISGWSFHYLVGIAYAVILVLAWGTPFIQSPTLLPIILVGIVLSTFAGLMLFMPAMGVGFCGRKIPNQGNALLMMIIAHTVFALGQYIFALLYASG</sequence>
<dbReference type="Pfam" id="PF11158">
    <property type="entry name" value="DUF2938"/>
    <property type="match status" value="1"/>
</dbReference>
<dbReference type="RefSeq" id="WP_214236624.1">
    <property type="nucleotide sequence ID" value="NZ_JABBFR010000005.1"/>
</dbReference>
<feature type="transmembrane region" description="Helical" evidence="1">
    <location>
        <begin position="73"/>
        <end position="94"/>
    </location>
</feature>
<keyword evidence="1" id="KW-0472">Membrane</keyword>
<dbReference type="EMBL" id="JABBFR010000005">
    <property type="protein sequence ID" value="MBT0723929.1"/>
    <property type="molecule type" value="Genomic_DNA"/>
</dbReference>
<accession>A0ABS5SV92</accession>
<dbReference type="Proteomes" id="UP000790096">
    <property type="component" value="Unassembled WGS sequence"/>
</dbReference>
<feature type="transmembrane region" description="Helical" evidence="1">
    <location>
        <begin position="6"/>
        <end position="27"/>
    </location>
</feature>
<protein>
    <submittedName>
        <fullName evidence="2">DUF2938 domain-containing protein</fullName>
    </submittedName>
</protein>
<name>A0ABS5SV92_9GAMM</name>
<dbReference type="InterPro" id="IPR021329">
    <property type="entry name" value="DUF2938"/>
</dbReference>
<keyword evidence="1" id="KW-1133">Transmembrane helix</keyword>
<feature type="transmembrane region" description="Helical" evidence="1">
    <location>
        <begin position="138"/>
        <end position="160"/>
    </location>
</feature>
<feature type="transmembrane region" description="Helical" evidence="1">
    <location>
        <begin position="100"/>
        <end position="126"/>
    </location>
</feature>
<evidence type="ECO:0000313" key="3">
    <source>
        <dbReference type="Proteomes" id="UP000790096"/>
    </source>
</evidence>
<evidence type="ECO:0000256" key="1">
    <source>
        <dbReference type="SAM" id="Phobius"/>
    </source>
</evidence>
<organism evidence="2 3">
    <name type="scientific">Rosenbergiella gaditana</name>
    <dbReference type="NCBI Taxonomy" id="2726987"/>
    <lineage>
        <taxon>Bacteria</taxon>
        <taxon>Pseudomonadati</taxon>
        <taxon>Pseudomonadota</taxon>
        <taxon>Gammaproteobacteria</taxon>
        <taxon>Enterobacterales</taxon>
        <taxon>Erwiniaceae</taxon>
        <taxon>Rosenbergiella</taxon>
    </lineage>
</organism>
<proteinExistence type="predicted"/>
<comment type="caution">
    <text evidence="2">The sequence shown here is derived from an EMBL/GenBank/DDBJ whole genome shotgun (WGS) entry which is preliminary data.</text>
</comment>
<gene>
    <name evidence="2" type="ORF">HH682_05645</name>
</gene>
<evidence type="ECO:0000313" key="2">
    <source>
        <dbReference type="EMBL" id="MBT0723929.1"/>
    </source>
</evidence>